<dbReference type="InterPro" id="IPR057198">
    <property type="entry name" value="DUF7876"/>
</dbReference>
<organism evidence="2 3">
    <name type="scientific">Elliptochloris bilobata</name>
    <dbReference type="NCBI Taxonomy" id="381761"/>
    <lineage>
        <taxon>Eukaryota</taxon>
        <taxon>Viridiplantae</taxon>
        <taxon>Chlorophyta</taxon>
        <taxon>core chlorophytes</taxon>
        <taxon>Trebouxiophyceae</taxon>
        <taxon>Trebouxiophyceae incertae sedis</taxon>
        <taxon>Elliptochloris clade</taxon>
        <taxon>Elliptochloris</taxon>
    </lineage>
</organism>
<reference evidence="2 3" key="1">
    <citation type="journal article" date="2024" name="Nat. Commun.">
        <title>Phylogenomics reveals the evolutionary origins of lichenization in chlorophyte algae.</title>
        <authorList>
            <person name="Puginier C."/>
            <person name="Libourel C."/>
            <person name="Otte J."/>
            <person name="Skaloud P."/>
            <person name="Haon M."/>
            <person name="Grisel S."/>
            <person name="Petersen M."/>
            <person name="Berrin J.G."/>
            <person name="Delaux P.M."/>
            <person name="Dal Grande F."/>
            <person name="Keller J."/>
        </authorList>
    </citation>
    <scope>NUCLEOTIDE SEQUENCE [LARGE SCALE GENOMIC DNA]</scope>
    <source>
        <strain evidence="2 3">SAG 245.80</strain>
    </source>
</reference>
<name>A0AAW1RH13_9CHLO</name>
<proteinExistence type="predicted"/>
<keyword evidence="3" id="KW-1185">Reference proteome</keyword>
<comment type="caution">
    <text evidence="2">The sequence shown here is derived from an EMBL/GenBank/DDBJ whole genome shotgun (WGS) entry which is preliminary data.</text>
</comment>
<evidence type="ECO:0000259" key="1">
    <source>
        <dbReference type="Pfam" id="PF25286"/>
    </source>
</evidence>
<dbReference type="PANTHER" id="PTHR37197">
    <property type="entry name" value="F19K23.17 PROTEIN"/>
    <property type="match status" value="1"/>
</dbReference>
<dbReference type="Pfam" id="PF25286">
    <property type="entry name" value="DUF7876"/>
    <property type="match status" value="1"/>
</dbReference>
<protein>
    <recommendedName>
        <fullName evidence="1">DUF7876 domain-containing protein</fullName>
    </recommendedName>
</protein>
<evidence type="ECO:0000313" key="2">
    <source>
        <dbReference type="EMBL" id="KAK9833385.1"/>
    </source>
</evidence>
<dbReference type="PANTHER" id="PTHR37197:SF2">
    <property type="entry name" value="F19K23.17 PROTEIN"/>
    <property type="match status" value="1"/>
</dbReference>
<dbReference type="AlphaFoldDB" id="A0AAW1RH13"/>
<feature type="domain" description="DUF7876" evidence="1">
    <location>
        <begin position="43"/>
        <end position="148"/>
    </location>
</feature>
<accession>A0AAW1RH13</accession>
<sequence>MQDPAGHDTRYATALQNFTRSSILAFECNWSEASLERELADHPECSLFCCIIWLTLLQLPRKTVPHFQLPSSVVGAGVTVSAETTAQWGGFVCLIVFAYLEKRWAWYNLERLQLEILVSSGRAVPPAAVAELAQLVYTTLNQVAPQWPSE</sequence>
<dbReference type="Proteomes" id="UP001445335">
    <property type="component" value="Unassembled WGS sequence"/>
</dbReference>
<evidence type="ECO:0000313" key="3">
    <source>
        <dbReference type="Proteomes" id="UP001445335"/>
    </source>
</evidence>
<dbReference type="EMBL" id="JALJOU010000036">
    <property type="protein sequence ID" value="KAK9833385.1"/>
    <property type="molecule type" value="Genomic_DNA"/>
</dbReference>
<gene>
    <name evidence="2" type="ORF">WJX81_000536</name>
</gene>